<evidence type="ECO:0000259" key="2">
    <source>
        <dbReference type="SMART" id="SM00360"/>
    </source>
</evidence>
<dbReference type="OrthoDB" id="3796937at2759"/>
<dbReference type="SMART" id="SM00360">
    <property type="entry name" value="RRM"/>
    <property type="match status" value="1"/>
</dbReference>
<name>A0A6A5W4F0_9PLEO</name>
<gene>
    <name evidence="3" type="ORF">P154DRAFT_326679</name>
</gene>
<proteinExistence type="predicted"/>
<feature type="region of interest" description="Disordered" evidence="1">
    <location>
        <begin position="62"/>
        <end position="91"/>
    </location>
</feature>
<sequence>MPALRLNDQDMPASFEDPAAMLRELEQNKHPRIGQSSLQDFKKLHQESMTASLEDPVATLRELESSKYPNVGQSNLQGPKKPHQESTAASFEDPAVVLGELESGKHRARGQGSFDDFERLRLEMEAAFHIGGKAAEKSTLTKAMPTKGLPTKVTHSKAEALAEAPDTLVEYIAARSEQIEDEQATAWEEYAKLENGSTVIVTNIAAGADEEDVMDLFGYFSIRHMKLLSKRDPQTRTQVAHVNMNSRASAKMAVRRLEHEIRVTGGGRIFGLPINVQLMVKD</sequence>
<dbReference type="CDD" id="cd00590">
    <property type="entry name" value="RRM_SF"/>
    <property type="match status" value="1"/>
</dbReference>
<dbReference type="InterPro" id="IPR035979">
    <property type="entry name" value="RBD_domain_sf"/>
</dbReference>
<accession>A0A6A5W4F0</accession>
<dbReference type="InterPro" id="IPR000504">
    <property type="entry name" value="RRM_dom"/>
</dbReference>
<keyword evidence="4" id="KW-1185">Reference proteome</keyword>
<organism evidence="3 4">
    <name type="scientific">Amniculicola lignicola CBS 123094</name>
    <dbReference type="NCBI Taxonomy" id="1392246"/>
    <lineage>
        <taxon>Eukaryota</taxon>
        <taxon>Fungi</taxon>
        <taxon>Dikarya</taxon>
        <taxon>Ascomycota</taxon>
        <taxon>Pezizomycotina</taxon>
        <taxon>Dothideomycetes</taxon>
        <taxon>Pleosporomycetidae</taxon>
        <taxon>Pleosporales</taxon>
        <taxon>Amniculicolaceae</taxon>
        <taxon>Amniculicola</taxon>
    </lineage>
</organism>
<evidence type="ECO:0000313" key="3">
    <source>
        <dbReference type="EMBL" id="KAF1996127.1"/>
    </source>
</evidence>
<dbReference type="InterPro" id="IPR012677">
    <property type="entry name" value="Nucleotide-bd_a/b_plait_sf"/>
</dbReference>
<feature type="compositionally biased region" description="Polar residues" evidence="1">
    <location>
        <begin position="67"/>
        <end position="77"/>
    </location>
</feature>
<dbReference type="EMBL" id="ML977629">
    <property type="protein sequence ID" value="KAF1996127.1"/>
    <property type="molecule type" value="Genomic_DNA"/>
</dbReference>
<dbReference type="Gene3D" id="3.30.70.330">
    <property type="match status" value="1"/>
</dbReference>
<protein>
    <recommendedName>
        <fullName evidence="2">RRM domain-containing protein</fullName>
    </recommendedName>
</protein>
<dbReference type="AlphaFoldDB" id="A0A6A5W4F0"/>
<dbReference type="SUPFAM" id="SSF54928">
    <property type="entry name" value="RNA-binding domain, RBD"/>
    <property type="match status" value="1"/>
</dbReference>
<evidence type="ECO:0000256" key="1">
    <source>
        <dbReference type="SAM" id="MobiDB-lite"/>
    </source>
</evidence>
<reference evidence="3" key="1">
    <citation type="journal article" date="2020" name="Stud. Mycol.">
        <title>101 Dothideomycetes genomes: a test case for predicting lifestyles and emergence of pathogens.</title>
        <authorList>
            <person name="Haridas S."/>
            <person name="Albert R."/>
            <person name="Binder M."/>
            <person name="Bloem J."/>
            <person name="Labutti K."/>
            <person name="Salamov A."/>
            <person name="Andreopoulos B."/>
            <person name="Baker S."/>
            <person name="Barry K."/>
            <person name="Bills G."/>
            <person name="Bluhm B."/>
            <person name="Cannon C."/>
            <person name="Castanera R."/>
            <person name="Culley D."/>
            <person name="Daum C."/>
            <person name="Ezra D."/>
            <person name="Gonzalez J."/>
            <person name="Henrissat B."/>
            <person name="Kuo A."/>
            <person name="Liang C."/>
            <person name="Lipzen A."/>
            <person name="Lutzoni F."/>
            <person name="Magnuson J."/>
            <person name="Mondo S."/>
            <person name="Nolan M."/>
            <person name="Ohm R."/>
            <person name="Pangilinan J."/>
            <person name="Park H.-J."/>
            <person name="Ramirez L."/>
            <person name="Alfaro M."/>
            <person name="Sun H."/>
            <person name="Tritt A."/>
            <person name="Yoshinaga Y."/>
            <person name="Zwiers L.-H."/>
            <person name="Turgeon B."/>
            <person name="Goodwin S."/>
            <person name="Spatafora J."/>
            <person name="Crous P."/>
            <person name="Grigoriev I."/>
        </authorList>
    </citation>
    <scope>NUCLEOTIDE SEQUENCE</scope>
    <source>
        <strain evidence="3">CBS 123094</strain>
    </source>
</reference>
<dbReference type="Proteomes" id="UP000799779">
    <property type="component" value="Unassembled WGS sequence"/>
</dbReference>
<feature type="domain" description="RRM" evidence="2">
    <location>
        <begin position="198"/>
        <end position="277"/>
    </location>
</feature>
<dbReference type="GO" id="GO:0003723">
    <property type="term" value="F:RNA binding"/>
    <property type="evidence" value="ECO:0007669"/>
    <property type="project" value="InterPro"/>
</dbReference>
<evidence type="ECO:0000313" key="4">
    <source>
        <dbReference type="Proteomes" id="UP000799779"/>
    </source>
</evidence>